<sequence>MGLGLGVVFVAPQCSASAVSHLLDSTKSTQLLYHPRYQDLAESAHQRSPSIPLLPLPAISSLPTTPFDPTWPPEPPHPDCTSHIFHTSGTSGTPKPIPHFHRAEVLALPRRDLGHADTLQSAFTTTPLFHGGVSDLLRAWMARSTLYLFPSSTSAITSRSIVDSVSACQTQILSPKGSRCPITSFLSVPYILTLLSPASDPEDKNGATALLAGMEIVSTGGAPLDKVVGDGLVERGVNLVSRLGSSECGFLLTSYRDFKTDKEWEWLHNNSAYASALVFEPFEGNKAEMVVTNDWRSKVKSNRPDGSYATGDIYERHATKPNVWRYAGRGDDVLVMSNGEKMSPGPIETILRSSNLIADVLVVGSNKPQIGCLLFPRTFPPPSDLVKQLANLIAQANEQSPSHAQLGDEMCLVISDPDRAAALPKSSKGTIQRGVAYDVYKDEIDAMYGESNGADGDKLDITGEELEKWLVDKVGEIMGDGKRYNQDVFDAETDLFSWGVDSVKAARLRFAMMKDLNLGGQSLPMNVVFEYSTVRRLAGLCTSLRAGEEVKSSTADDQYERMIALVEKYGEFTDMAAGKQDDEGRPSSPGGKTIILTGATGSLGSHLLAQLAKRPEDEVKHIVCLVRGDTTESAAERVRKALSARRLVASPKRYTVVVARLGQTNLGLEQAAYDQLVDSADIIIHAAWAVHFGSGLDSFENDHIRGTRHLLDLAATSSHQTKVFFCSSLASVLNGASLDDPIPERLSSSPSTSIPIGYSRSKWVTEQICGKAASTALHNRVQVLRIGQLCGDVEHGIWNESEGWPLMLRTAGTTGKLPKLKEDPSWLPVDIAASAVMEIALTNRPDVPLVAHVANPLPNTWEDILSGLIEAGVSFETVDATEWVEAVDKSEGDETTNPSRKMLSMWRGAYGDEKTGNRPAAPVSTSEAVALSPALASCKPVSSELIKKMVARWRESGFMNE</sequence>
<dbReference type="Gene3D" id="3.40.50.720">
    <property type="entry name" value="NAD(P)-binding Rossmann-like Domain"/>
    <property type="match status" value="1"/>
</dbReference>
<organism evidence="4 5">
    <name type="scientific">Filobasidium floriforme</name>
    <dbReference type="NCBI Taxonomy" id="5210"/>
    <lineage>
        <taxon>Eukaryota</taxon>
        <taxon>Fungi</taxon>
        <taxon>Dikarya</taxon>
        <taxon>Basidiomycota</taxon>
        <taxon>Agaricomycotina</taxon>
        <taxon>Tremellomycetes</taxon>
        <taxon>Filobasidiales</taxon>
        <taxon>Filobasidiaceae</taxon>
        <taxon>Filobasidium</taxon>
    </lineage>
</organism>
<dbReference type="EMBL" id="JABELV010000248">
    <property type="protein sequence ID" value="KAG7527660.1"/>
    <property type="molecule type" value="Genomic_DNA"/>
</dbReference>
<dbReference type="InterPro" id="IPR042099">
    <property type="entry name" value="ANL_N_sf"/>
</dbReference>
<evidence type="ECO:0000313" key="4">
    <source>
        <dbReference type="EMBL" id="KAG7527660.1"/>
    </source>
</evidence>
<dbReference type="Pfam" id="PF23562">
    <property type="entry name" value="AMP-binding_C_3"/>
    <property type="match status" value="1"/>
</dbReference>
<evidence type="ECO:0000256" key="1">
    <source>
        <dbReference type="ARBA" id="ARBA00022450"/>
    </source>
</evidence>
<dbReference type="InterPro" id="IPR020806">
    <property type="entry name" value="PKS_PP-bd"/>
</dbReference>
<dbReference type="InterPro" id="IPR036736">
    <property type="entry name" value="ACP-like_sf"/>
</dbReference>
<dbReference type="SUPFAM" id="SSF56801">
    <property type="entry name" value="Acetyl-CoA synthetase-like"/>
    <property type="match status" value="1"/>
</dbReference>
<dbReference type="SMART" id="SM00823">
    <property type="entry name" value="PKS_PP"/>
    <property type="match status" value="1"/>
</dbReference>
<dbReference type="PANTHER" id="PTHR43439:SF2">
    <property type="entry name" value="ENZYME, PUTATIVE (JCVI)-RELATED"/>
    <property type="match status" value="1"/>
</dbReference>
<accession>A0A8K0JEQ1</accession>
<dbReference type="PROSITE" id="PS00455">
    <property type="entry name" value="AMP_BINDING"/>
    <property type="match status" value="1"/>
</dbReference>
<dbReference type="InterPro" id="IPR020845">
    <property type="entry name" value="AMP-binding_CS"/>
</dbReference>
<keyword evidence="1" id="KW-0596">Phosphopantetheine</keyword>
<dbReference type="Gene3D" id="1.10.1200.10">
    <property type="entry name" value="ACP-like"/>
    <property type="match status" value="1"/>
</dbReference>
<evidence type="ECO:0000259" key="3">
    <source>
        <dbReference type="PROSITE" id="PS50075"/>
    </source>
</evidence>
<gene>
    <name evidence="4" type="ORF">FFLO_06707</name>
</gene>
<dbReference type="Proteomes" id="UP000812966">
    <property type="component" value="Unassembled WGS sequence"/>
</dbReference>
<dbReference type="Pfam" id="PF00550">
    <property type="entry name" value="PP-binding"/>
    <property type="match status" value="1"/>
</dbReference>
<evidence type="ECO:0000256" key="2">
    <source>
        <dbReference type="ARBA" id="ARBA00022553"/>
    </source>
</evidence>
<proteinExistence type="predicted"/>
<dbReference type="AlphaFoldDB" id="A0A8K0JEQ1"/>
<dbReference type="InterPro" id="IPR036291">
    <property type="entry name" value="NAD(P)-bd_dom_sf"/>
</dbReference>
<dbReference type="PANTHER" id="PTHR43439">
    <property type="entry name" value="PHENYLACETATE-COENZYME A LIGASE"/>
    <property type="match status" value="1"/>
</dbReference>
<dbReference type="Pfam" id="PF07993">
    <property type="entry name" value="NAD_binding_4"/>
    <property type="match status" value="1"/>
</dbReference>
<dbReference type="InterPro" id="IPR051414">
    <property type="entry name" value="Adenylate-forming_Reductase"/>
</dbReference>
<protein>
    <recommendedName>
        <fullName evidence="3">Carrier domain-containing protein</fullName>
    </recommendedName>
</protein>
<dbReference type="InterPro" id="IPR009081">
    <property type="entry name" value="PP-bd_ACP"/>
</dbReference>
<dbReference type="Pfam" id="PF00501">
    <property type="entry name" value="AMP-binding"/>
    <property type="match status" value="1"/>
</dbReference>
<dbReference type="Gene3D" id="3.40.50.12780">
    <property type="entry name" value="N-terminal domain of ligase-like"/>
    <property type="match status" value="1"/>
</dbReference>
<evidence type="ECO:0000313" key="5">
    <source>
        <dbReference type="Proteomes" id="UP000812966"/>
    </source>
</evidence>
<dbReference type="PROSITE" id="PS50075">
    <property type="entry name" value="CARRIER"/>
    <property type="match status" value="1"/>
</dbReference>
<comment type="caution">
    <text evidence="4">The sequence shown here is derived from an EMBL/GenBank/DDBJ whole genome shotgun (WGS) entry which is preliminary data.</text>
</comment>
<keyword evidence="2" id="KW-0597">Phosphoprotein</keyword>
<keyword evidence="5" id="KW-1185">Reference proteome</keyword>
<name>A0A8K0JEQ1_9TREE</name>
<reference evidence="4" key="1">
    <citation type="submission" date="2020-04" db="EMBL/GenBank/DDBJ databases">
        <title>Analysis of mating type loci in Filobasidium floriforme.</title>
        <authorList>
            <person name="Nowrousian M."/>
        </authorList>
    </citation>
    <scope>NUCLEOTIDE SEQUENCE</scope>
    <source>
        <strain evidence="4">CBS 6242</strain>
    </source>
</reference>
<dbReference type="SUPFAM" id="SSF47336">
    <property type="entry name" value="ACP-like"/>
    <property type="match status" value="1"/>
</dbReference>
<dbReference type="GO" id="GO:0031177">
    <property type="term" value="F:phosphopantetheine binding"/>
    <property type="evidence" value="ECO:0007669"/>
    <property type="project" value="InterPro"/>
</dbReference>
<dbReference type="InterPro" id="IPR000873">
    <property type="entry name" value="AMP-dep_synth/lig_dom"/>
</dbReference>
<dbReference type="SUPFAM" id="SSF51735">
    <property type="entry name" value="NAD(P)-binding Rossmann-fold domains"/>
    <property type="match status" value="1"/>
</dbReference>
<feature type="domain" description="Carrier" evidence="3">
    <location>
        <begin position="461"/>
        <end position="545"/>
    </location>
</feature>
<dbReference type="InterPro" id="IPR013120">
    <property type="entry name" value="FAR_NAD-bd"/>
</dbReference>